<evidence type="ECO:0000256" key="11">
    <source>
        <dbReference type="ARBA" id="ARBA00023012"/>
    </source>
</evidence>
<comment type="subcellular location">
    <subcellularLocation>
        <location evidence="2">Cell membrane</location>
        <topology evidence="2">Multi-pass membrane protein</topology>
    </subcellularLocation>
</comment>
<evidence type="ECO:0000256" key="7">
    <source>
        <dbReference type="ARBA" id="ARBA00022741"/>
    </source>
</evidence>
<evidence type="ECO:0000256" key="6">
    <source>
        <dbReference type="ARBA" id="ARBA00022692"/>
    </source>
</evidence>
<keyword evidence="10 13" id="KW-1133">Transmembrane helix</keyword>
<name>A0A433RQI4_9BACL</name>
<evidence type="ECO:0000256" key="8">
    <source>
        <dbReference type="ARBA" id="ARBA00022777"/>
    </source>
</evidence>
<feature type="transmembrane region" description="Helical" evidence="13">
    <location>
        <begin position="37"/>
        <end position="58"/>
    </location>
</feature>
<organism evidence="15 16">
    <name type="scientific">Candidatus Kurthia intestinigallinarum</name>
    <dbReference type="NCBI Taxonomy" id="1562256"/>
    <lineage>
        <taxon>Bacteria</taxon>
        <taxon>Bacillati</taxon>
        <taxon>Bacillota</taxon>
        <taxon>Bacilli</taxon>
        <taxon>Bacillales</taxon>
        <taxon>Caryophanaceae</taxon>
        <taxon>Kurthia</taxon>
    </lineage>
</organism>
<evidence type="ECO:0000259" key="14">
    <source>
        <dbReference type="PROSITE" id="PS50109"/>
    </source>
</evidence>
<dbReference type="InterPro" id="IPR050351">
    <property type="entry name" value="BphY/WalK/GraS-like"/>
</dbReference>
<dbReference type="EC" id="2.7.13.3" evidence="3"/>
<dbReference type="SUPFAM" id="SSF55874">
    <property type="entry name" value="ATPase domain of HSP90 chaperone/DNA topoisomerase II/histidine kinase"/>
    <property type="match status" value="1"/>
</dbReference>
<evidence type="ECO:0000256" key="10">
    <source>
        <dbReference type="ARBA" id="ARBA00022989"/>
    </source>
</evidence>
<evidence type="ECO:0000256" key="4">
    <source>
        <dbReference type="ARBA" id="ARBA00022475"/>
    </source>
</evidence>
<comment type="caution">
    <text evidence="15">The sequence shown here is derived from an EMBL/GenBank/DDBJ whole genome shotgun (WGS) entry which is preliminary data.</text>
</comment>
<evidence type="ECO:0000256" key="12">
    <source>
        <dbReference type="ARBA" id="ARBA00023136"/>
    </source>
</evidence>
<dbReference type="GO" id="GO:0004721">
    <property type="term" value="F:phosphoprotein phosphatase activity"/>
    <property type="evidence" value="ECO:0007669"/>
    <property type="project" value="TreeGrafter"/>
</dbReference>
<evidence type="ECO:0000256" key="2">
    <source>
        <dbReference type="ARBA" id="ARBA00004651"/>
    </source>
</evidence>
<dbReference type="InterPro" id="IPR036890">
    <property type="entry name" value="HATPase_C_sf"/>
</dbReference>
<dbReference type="Proteomes" id="UP000288623">
    <property type="component" value="Unassembled WGS sequence"/>
</dbReference>
<dbReference type="RefSeq" id="WP_233600618.1">
    <property type="nucleotide sequence ID" value="NZ_JTFC01000041.1"/>
</dbReference>
<keyword evidence="16" id="KW-1185">Reference proteome</keyword>
<gene>
    <name evidence="15" type="ORF">QI30_15805</name>
</gene>
<dbReference type="GO" id="GO:0005886">
    <property type="term" value="C:plasma membrane"/>
    <property type="evidence" value="ECO:0007669"/>
    <property type="project" value="UniProtKB-SubCell"/>
</dbReference>
<protein>
    <recommendedName>
        <fullName evidence="3">histidine kinase</fullName>
        <ecNumber evidence="3">2.7.13.3</ecNumber>
    </recommendedName>
</protein>
<dbReference type="Gene3D" id="3.30.565.10">
    <property type="entry name" value="Histidine kinase-like ATPase, C-terminal domain"/>
    <property type="match status" value="1"/>
</dbReference>
<keyword evidence="9" id="KW-0067">ATP-binding</keyword>
<feature type="domain" description="Histidine kinase" evidence="14">
    <location>
        <begin position="110"/>
        <end position="310"/>
    </location>
</feature>
<accession>A0A433RQI4</accession>
<dbReference type="GO" id="GO:0005524">
    <property type="term" value="F:ATP binding"/>
    <property type="evidence" value="ECO:0007669"/>
    <property type="project" value="UniProtKB-KW"/>
</dbReference>
<dbReference type="SMART" id="SM00387">
    <property type="entry name" value="HATPase_c"/>
    <property type="match status" value="1"/>
</dbReference>
<reference evidence="15 16" key="1">
    <citation type="submission" date="2014-11" db="EMBL/GenBank/DDBJ databases">
        <title>Genome sequence and analysis of novel Kurthia sp.</title>
        <authorList>
            <person name="Lawson J.N."/>
            <person name="Gonzalez J.E."/>
            <person name="Rinauldi L."/>
            <person name="Xuan Z."/>
            <person name="Firman A."/>
            <person name="Shaddox L."/>
            <person name="Trudeau A."/>
            <person name="Shah S."/>
            <person name="Reiman D."/>
        </authorList>
    </citation>
    <scope>NUCLEOTIDE SEQUENCE [LARGE SCALE GENOMIC DNA]</scope>
    <source>
        <strain evidence="15 16">3B1D</strain>
    </source>
</reference>
<keyword evidence="6 13" id="KW-0812">Transmembrane</keyword>
<keyword evidence="4" id="KW-1003">Cell membrane</keyword>
<feature type="transmembrane region" description="Helical" evidence="13">
    <location>
        <begin position="12"/>
        <end position="31"/>
    </location>
</feature>
<evidence type="ECO:0000256" key="5">
    <source>
        <dbReference type="ARBA" id="ARBA00022679"/>
    </source>
</evidence>
<keyword evidence="8 15" id="KW-0418">Kinase</keyword>
<dbReference type="PROSITE" id="PS50109">
    <property type="entry name" value="HIS_KIN"/>
    <property type="match status" value="1"/>
</dbReference>
<evidence type="ECO:0000256" key="13">
    <source>
        <dbReference type="SAM" id="Phobius"/>
    </source>
</evidence>
<dbReference type="InterPro" id="IPR003594">
    <property type="entry name" value="HATPase_dom"/>
</dbReference>
<keyword evidence="11" id="KW-0902">Two-component regulatory system</keyword>
<dbReference type="GO" id="GO:0016036">
    <property type="term" value="P:cellular response to phosphate starvation"/>
    <property type="evidence" value="ECO:0007669"/>
    <property type="project" value="TreeGrafter"/>
</dbReference>
<evidence type="ECO:0000256" key="3">
    <source>
        <dbReference type="ARBA" id="ARBA00012438"/>
    </source>
</evidence>
<evidence type="ECO:0000313" key="16">
    <source>
        <dbReference type="Proteomes" id="UP000288623"/>
    </source>
</evidence>
<evidence type="ECO:0000256" key="9">
    <source>
        <dbReference type="ARBA" id="ARBA00022840"/>
    </source>
</evidence>
<dbReference type="PANTHER" id="PTHR45453">
    <property type="entry name" value="PHOSPHATE REGULON SENSOR PROTEIN PHOR"/>
    <property type="match status" value="1"/>
</dbReference>
<comment type="catalytic activity">
    <reaction evidence="1">
        <text>ATP + protein L-histidine = ADP + protein N-phospho-L-histidine.</text>
        <dbReference type="EC" id="2.7.13.3"/>
    </reaction>
</comment>
<dbReference type="AlphaFoldDB" id="A0A433RQI4"/>
<dbReference type="EMBL" id="JTFC01000041">
    <property type="protein sequence ID" value="RUS53021.1"/>
    <property type="molecule type" value="Genomic_DNA"/>
</dbReference>
<evidence type="ECO:0000313" key="15">
    <source>
        <dbReference type="EMBL" id="RUS53021.1"/>
    </source>
</evidence>
<keyword evidence="12 13" id="KW-0472">Membrane</keyword>
<sequence>MIKLFWREHRATGLFFFFCLIWMNGLLLLEVDFKSVATIYLNSTLLFFFALFIGYRFLRDYRRLYALNFHNAEDYMDAFKLQTEQAELDAIRLLHKTQAEIRETNDFQVAWVHEVKTPLTAMRLLLDELPSSETKQQLEVEWLRIHLLVDQSLHTLRLSAAEHDLLFEKVSIRQAIIKEVQELQNWCFLKELEIDLAVGDDVLVTDEKWLRFIVRQILSNAVKYSHTGGLITIRYTKNELIIHDEGIGIRMEDLPRIFEKGFTGSTGRKQSASTGMGLFLANQTAKKLGLTLQATSHKGTDLIIRFPEENTYAKVRK</sequence>
<dbReference type="GO" id="GO:0000155">
    <property type="term" value="F:phosphorelay sensor kinase activity"/>
    <property type="evidence" value="ECO:0007669"/>
    <property type="project" value="TreeGrafter"/>
</dbReference>
<dbReference type="PANTHER" id="PTHR45453:SF2">
    <property type="entry name" value="HISTIDINE KINASE"/>
    <property type="match status" value="1"/>
</dbReference>
<dbReference type="Pfam" id="PF02518">
    <property type="entry name" value="HATPase_c"/>
    <property type="match status" value="1"/>
</dbReference>
<keyword evidence="5" id="KW-0808">Transferase</keyword>
<proteinExistence type="predicted"/>
<keyword evidence="7" id="KW-0547">Nucleotide-binding</keyword>
<evidence type="ECO:0000256" key="1">
    <source>
        <dbReference type="ARBA" id="ARBA00000085"/>
    </source>
</evidence>
<dbReference type="InterPro" id="IPR005467">
    <property type="entry name" value="His_kinase_dom"/>
</dbReference>